<reference evidence="2" key="3">
    <citation type="submission" date="2021-06" db="EMBL/GenBank/DDBJ databases">
        <title>Updating the genus Pseudomonas: Description of 43 new species and partition of the Pseudomonas putida group.</title>
        <authorList>
            <person name="Girard L."/>
            <person name="Lood C."/>
            <person name="Vandamme P."/>
            <person name="Rokni-Zadeh H."/>
            <person name="Van Noort V."/>
            <person name="Hofte M."/>
            <person name="Lavigne R."/>
            <person name="De Mot R."/>
        </authorList>
    </citation>
    <scope>NUCLEOTIDE SEQUENCE</scope>
    <source>
        <strain evidence="2">SWRI153</strain>
    </source>
</reference>
<accession>A0A923F2Q6</accession>
<comment type="caution">
    <text evidence="1">The sequence shown here is derived from an EMBL/GenBank/DDBJ whole genome shotgun (WGS) entry which is preliminary data.</text>
</comment>
<dbReference type="EMBL" id="JABWQP020000003">
    <property type="protein sequence ID" value="MBV4486200.1"/>
    <property type="molecule type" value="Genomic_DNA"/>
</dbReference>
<dbReference type="AlphaFoldDB" id="A0A923F2Q6"/>
<dbReference type="EMBL" id="JABWQP010000003">
    <property type="protein sequence ID" value="MBC3341951.1"/>
    <property type="molecule type" value="Genomic_DNA"/>
</dbReference>
<proteinExistence type="predicted"/>
<gene>
    <name evidence="2" type="ORF">HU727_011415</name>
    <name evidence="1" type="ORF">HU727_09900</name>
</gene>
<keyword evidence="3" id="KW-1185">Reference proteome</keyword>
<sequence>MYLCISGFLTGSAEDDSLKFESALDESFNDQIVKFLGHKSLNEMARGEWLLSTEEAQKIALLIDQPIPNGLKLYIGVEA</sequence>
<reference evidence="1" key="2">
    <citation type="submission" date="2020-07" db="EMBL/GenBank/DDBJ databases">
        <authorList>
            <person name="Lood C."/>
            <person name="Girard L."/>
        </authorList>
    </citation>
    <scope>NUCLEOTIDE SEQUENCE</scope>
    <source>
        <strain evidence="1">SWRI153</strain>
    </source>
</reference>
<evidence type="ECO:0000313" key="1">
    <source>
        <dbReference type="EMBL" id="MBC3341951.1"/>
    </source>
</evidence>
<name>A0A923F2Q6_9PSED</name>
<evidence type="ECO:0000313" key="2">
    <source>
        <dbReference type="EMBL" id="MBV4486200.1"/>
    </source>
</evidence>
<reference evidence="1 3" key="1">
    <citation type="journal article" date="2020" name="Microorganisms">
        <title>Reliable Identification of Environmental Pseudomonas Isolates Using the rpoD Gene.</title>
        <authorList>
            <consortium name="The Broad Institute Genome Sequencing Platform"/>
            <person name="Girard L."/>
            <person name="Lood C."/>
            <person name="Rokni-Zadeh H."/>
            <person name="van Noort V."/>
            <person name="Lavigne R."/>
            <person name="De Mot R."/>
        </authorList>
    </citation>
    <scope>NUCLEOTIDE SEQUENCE</scope>
    <source>
        <strain evidence="1 3">SWRI153</strain>
    </source>
</reference>
<dbReference type="RefSeq" id="WP_186531416.1">
    <property type="nucleotide sequence ID" value="NZ_JABWQP020000003.1"/>
</dbReference>
<dbReference type="Proteomes" id="UP000648816">
    <property type="component" value="Unassembled WGS sequence"/>
</dbReference>
<dbReference type="NCBIfam" id="NF040643">
    <property type="entry name" value="S6_alt_immun"/>
    <property type="match status" value="1"/>
</dbReference>
<evidence type="ECO:0000313" key="3">
    <source>
        <dbReference type="Proteomes" id="UP000648816"/>
    </source>
</evidence>
<dbReference type="InterPro" id="IPR049810">
    <property type="entry name" value="S6_alt_immun-like"/>
</dbReference>
<protein>
    <submittedName>
        <fullName evidence="1">Uncharacterized protein</fullName>
    </submittedName>
</protein>
<organism evidence="1">
    <name type="scientific">Pseudomonas khorasanensis</name>
    <dbReference type="NCBI Taxonomy" id="2745508"/>
    <lineage>
        <taxon>Bacteria</taxon>
        <taxon>Pseudomonadati</taxon>
        <taxon>Pseudomonadota</taxon>
        <taxon>Gammaproteobacteria</taxon>
        <taxon>Pseudomonadales</taxon>
        <taxon>Pseudomonadaceae</taxon>
        <taxon>Pseudomonas</taxon>
    </lineage>
</organism>